<keyword evidence="2" id="KW-1185">Reference proteome</keyword>
<dbReference type="OrthoDB" id="9779968at2"/>
<dbReference type="RefSeq" id="WP_127766811.1">
    <property type="nucleotide sequence ID" value="NZ_SADE01000003.1"/>
</dbReference>
<gene>
    <name evidence="1" type="ORF">EOI86_17870</name>
</gene>
<dbReference type="Pfam" id="PF07394">
    <property type="entry name" value="DUF1501"/>
    <property type="match status" value="1"/>
</dbReference>
<dbReference type="AlphaFoldDB" id="A0A3S2W2W3"/>
<name>A0A3S2W2W3_9PROT</name>
<sequence>MTAHTPYIPNRRTVLAGAAAATVIAAQGVKFSVAATPGNKRLVVVLLRGGLDGLALFPPFGDSDYSKMRAGLALPRANTDGGVLDLDGSFGLHPAAEDLLAFWSAGELVIAPAAVTDYRGGSHFAAQDALETGSAGGGSKTGWLNRAVGALGSATGKGVTVSDDVPLILRGPGNASAATPPPRPYRNPGFFRQVQLLYGDDTLFSSMIVQGERDRQRTTDTVTAEDVQSGRGADRAQFLPIAAAMAGKLLASDDGPRVAVLEADGWDTHWDQGAMDGRLARSFSGLASGLSVLASALGPAWKETVVVVASEFGRTVKPNAHGGTDHGFATSAMMLGGAVAGGKIVGQWPGLSDGKLDKTGGIASGFDTRSLFKTALFHHMGINGNTVATTVLPGTASAPGIPGLIR</sequence>
<protein>
    <submittedName>
        <fullName evidence="1">DUF1501 domain-containing protein</fullName>
    </submittedName>
</protein>
<evidence type="ECO:0000313" key="1">
    <source>
        <dbReference type="EMBL" id="RVU34720.1"/>
    </source>
</evidence>
<dbReference type="PANTHER" id="PTHR43737">
    <property type="entry name" value="BLL7424 PROTEIN"/>
    <property type="match status" value="1"/>
</dbReference>
<dbReference type="Proteomes" id="UP000287447">
    <property type="component" value="Unassembled WGS sequence"/>
</dbReference>
<reference evidence="2" key="1">
    <citation type="submission" date="2019-01" db="EMBL/GenBank/DDBJ databases">
        <title>Gri0909 isolated from a small marine red alga.</title>
        <authorList>
            <person name="Kim J."/>
            <person name="Jeong S.E."/>
            <person name="Jeon C.O."/>
        </authorList>
    </citation>
    <scope>NUCLEOTIDE SEQUENCE [LARGE SCALE GENOMIC DNA]</scope>
    <source>
        <strain evidence="2">Gri0909</strain>
    </source>
</reference>
<dbReference type="InterPro" id="IPR010869">
    <property type="entry name" value="DUF1501"/>
</dbReference>
<evidence type="ECO:0000313" key="2">
    <source>
        <dbReference type="Proteomes" id="UP000287447"/>
    </source>
</evidence>
<organism evidence="1 2">
    <name type="scientific">Hwanghaeella grinnelliae</name>
    <dbReference type="NCBI Taxonomy" id="2500179"/>
    <lineage>
        <taxon>Bacteria</taxon>
        <taxon>Pseudomonadati</taxon>
        <taxon>Pseudomonadota</taxon>
        <taxon>Alphaproteobacteria</taxon>
        <taxon>Rhodospirillales</taxon>
        <taxon>Rhodospirillaceae</taxon>
        <taxon>Hwanghaeella</taxon>
    </lineage>
</organism>
<proteinExistence type="predicted"/>
<dbReference type="PANTHER" id="PTHR43737:SF1">
    <property type="entry name" value="DUF1501 DOMAIN-CONTAINING PROTEIN"/>
    <property type="match status" value="1"/>
</dbReference>
<accession>A0A3S2W2W3</accession>
<dbReference type="EMBL" id="SADE01000003">
    <property type="protein sequence ID" value="RVU34720.1"/>
    <property type="molecule type" value="Genomic_DNA"/>
</dbReference>
<comment type="caution">
    <text evidence="1">The sequence shown here is derived from an EMBL/GenBank/DDBJ whole genome shotgun (WGS) entry which is preliminary data.</text>
</comment>